<evidence type="ECO:0000256" key="3">
    <source>
        <dbReference type="ARBA" id="ARBA00022737"/>
    </source>
</evidence>
<keyword evidence="2" id="KW-0479">Metal-binding</keyword>
<evidence type="ECO:0000256" key="2">
    <source>
        <dbReference type="ARBA" id="ARBA00022723"/>
    </source>
</evidence>
<dbReference type="InterPro" id="IPR013087">
    <property type="entry name" value="Znf_C2H2_type"/>
</dbReference>
<comment type="subcellular location">
    <subcellularLocation>
        <location evidence="1">Nucleus</location>
    </subcellularLocation>
</comment>
<feature type="region of interest" description="Disordered" evidence="8">
    <location>
        <begin position="677"/>
        <end position="699"/>
    </location>
</feature>
<feature type="region of interest" description="Disordered" evidence="8">
    <location>
        <begin position="330"/>
        <end position="358"/>
    </location>
</feature>
<dbReference type="EMBL" id="CP099423">
    <property type="protein sequence ID" value="USW54074.1"/>
    <property type="molecule type" value="Genomic_DNA"/>
</dbReference>
<proteinExistence type="predicted"/>
<reference evidence="10" key="1">
    <citation type="submission" date="2022-06" db="EMBL/GenBank/DDBJ databases">
        <title>Complete genome sequences of two strains of the flax pathogen Septoria linicola.</title>
        <authorList>
            <person name="Lapalu N."/>
            <person name="Simon A."/>
            <person name="Demenou B."/>
            <person name="Paumier D."/>
            <person name="Guillot M.-P."/>
            <person name="Gout L."/>
            <person name="Valade R."/>
        </authorList>
    </citation>
    <scope>NUCLEOTIDE SEQUENCE</scope>
    <source>
        <strain evidence="10">SE15195</strain>
    </source>
</reference>
<feature type="compositionally biased region" description="Low complexity" evidence="8">
    <location>
        <begin position="690"/>
        <end position="699"/>
    </location>
</feature>
<evidence type="ECO:0000256" key="6">
    <source>
        <dbReference type="ARBA" id="ARBA00023242"/>
    </source>
</evidence>
<feature type="domain" description="C2H2-type" evidence="9">
    <location>
        <begin position="624"/>
        <end position="651"/>
    </location>
</feature>
<dbReference type="Gene3D" id="3.30.160.60">
    <property type="entry name" value="Classic Zinc Finger"/>
    <property type="match status" value="1"/>
</dbReference>
<dbReference type="InterPro" id="IPR036236">
    <property type="entry name" value="Znf_C2H2_sf"/>
</dbReference>
<evidence type="ECO:0000256" key="5">
    <source>
        <dbReference type="ARBA" id="ARBA00022833"/>
    </source>
</evidence>
<evidence type="ECO:0000313" key="11">
    <source>
        <dbReference type="Proteomes" id="UP001056384"/>
    </source>
</evidence>
<name>A0A9Q9EL88_9PEZI</name>
<dbReference type="GO" id="GO:0010468">
    <property type="term" value="P:regulation of gene expression"/>
    <property type="evidence" value="ECO:0007669"/>
    <property type="project" value="TreeGrafter"/>
</dbReference>
<sequence>MDNWQDNIDPRLLEQNVAQVGGFVSDEVPTENSQAPAHLAENSYNQHSAMNIDLDPEHVMMDLDADLPEVFYPSTPTAEASLYVNPATPVRPPSFQNHAAWNTPPSSLRADADVFYPAPSWETNNPFAPLAESHQLATLYQTPHANTTRVLLTPDTMSTGRGSHVRRGTMLSPVGRGSHYPFTVDTRNGSARERPPMSMNMNGVPANTPAAENIASWAEEAYSVPAVHLDASHLGPHTTSRPVQRSRAASVASTTGQGTFVCVGAPGKPSTNAQAHPTGSEGFDSNEFNWAFVGEEVSSMLAQVQFAQMVGFTGKEHCDDQEARSPIFYQTTSPSYRDGSAPQPFQPIPRSQPTPMPNTVTGYYAPFDVEAMSLAQDRERLAQMQVYQTGISAPRTPIIMQDRCATPNSVNGLSNSRPMWNSIAHSNGAFISQMHHNQYVQPAQTQLSMAEAQPDYVTGYVQPAALSFGSSPWTQHQQDADLEPLFPELGQPMSEQFPPPQAASAPIMPATSAPQVLSNENLGYHNLNMGPHASGHMKGWLGRAPANMLRLETGRLAPPAMSDLHLSPSSASSAGSSTGRSTRRSKEEMVLGEISCRQCDAAFGTQGDLTHHLRSHAPYQSRSHVCPHCEKRFQYRKDLARHVPRHDPNRQRFRCHFSGCKFNSKGFGRQDHLDRHLASQHRMDSPVYVSRTSSSRSTS</sequence>
<evidence type="ECO:0000256" key="4">
    <source>
        <dbReference type="ARBA" id="ARBA00022771"/>
    </source>
</evidence>
<dbReference type="Pfam" id="PF00096">
    <property type="entry name" value="zf-C2H2"/>
    <property type="match status" value="1"/>
</dbReference>
<dbReference type="OrthoDB" id="8922241at2759"/>
<dbReference type="AlphaFoldDB" id="A0A9Q9EL88"/>
<keyword evidence="4 7" id="KW-0863">Zinc-finger</keyword>
<dbReference type="SUPFAM" id="SSF57667">
    <property type="entry name" value="beta-beta-alpha zinc fingers"/>
    <property type="match status" value="1"/>
</dbReference>
<keyword evidence="3" id="KW-0677">Repeat</keyword>
<keyword evidence="11" id="KW-1185">Reference proteome</keyword>
<dbReference type="PANTHER" id="PTHR16515">
    <property type="entry name" value="PR DOMAIN ZINC FINGER PROTEIN"/>
    <property type="match status" value="1"/>
</dbReference>
<feature type="region of interest" description="Disordered" evidence="8">
    <location>
        <begin position="559"/>
        <end position="589"/>
    </location>
</feature>
<evidence type="ECO:0000256" key="1">
    <source>
        <dbReference type="ARBA" id="ARBA00004123"/>
    </source>
</evidence>
<dbReference type="PANTHER" id="PTHR16515:SF49">
    <property type="entry name" value="GASTRULA ZINC FINGER PROTEIN XLCGF49.1-LIKE-RELATED"/>
    <property type="match status" value="1"/>
</dbReference>
<evidence type="ECO:0000256" key="7">
    <source>
        <dbReference type="PROSITE-ProRule" id="PRU00042"/>
    </source>
</evidence>
<keyword evidence="6" id="KW-0539">Nucleus</keyword>
<evidence type="ECO:0000256" key="8">
    <source>
        <dbReference type="SAM" id="MobiDB-lite"/>
    </source>
</evidence>
<gene>
    <name evidence="10" type="ORF">Slin15195_G073930</name>
</gene>
<organism evidence="10 11">
    <name type="scientific">Septoria linicola</name>
    <dbReference type="NCBI Taxonomy" id="215465"/>
    <lineage>
        <taxon>Eukaryota</taxon>
        <taxon>Fungi</taxon>
        <taxon>Dikarya</taxon>
        <taxon>Ascomycota</taxon>
        <taxon>Pezizomycotina</taxon>
        <taxon>Dothideomycetes</taxon>
        <taxon>Dothideomycetidae</taxon>
        <taxon>Mycosphaerellales</taxon>
        <taxon>Mycosphaerellaceae</taxon>
        <taxon>Septoria</taxon>
    </lineage>
</organism>
<feature type="compositionally biased region" description="Pro residues" evidence="8">
    <location>
        <begin position="344"/>
        <end position="356"/>
    </location>
</feature>
<evidence type="ECO:0000313" key="10">
    <source>
        <dbReference type="EMBL" id="USW54074.1"/>
    </source>
</evidence>
<dbReference type="GO" id="GO:0008270">
    <property type="term" value="F:zinc ion binding"/>
    <property type="evidence" value="ECO:0007669"/>
    <property type="project" value="UniProtKB-KW"/>
</dbReference>
<evidence type="ECO:0000259" key="9">
    <source>
        <dbReference type="PROSITE" id="PS50157"/>
    </source>
</evidence>
<dbReference type="InterPro" id="IPR050331">
    <property type="entry name" value="Zinc_finger"/>
</dbReference>
<dbReference type="GO" id="GO:0005634">
    <property type="term" value="C:nucleus"/>
    <property type="evidence" value="ECO:0007669"/>
    <property type="project" value="UniProtKB-SubCell"/>
</dbReference>
<dbReference type="PROSITE" id="PS00028">
    <property type="entry name" value="ZINC_FINGER_C2H2_1"/>
    <property type="match status" value="2"/>
</dbReference>
<dbReference type="SMART" id="SM00355">
    <property type="entry name" value="ZnF_C2H2"/>
    <property type="match status" value="3"/>
</dbReference>
<feature type="compositionally biased region" description="Low complexity" evidence="8">
    <location>
        <begin position="569"/>
        <end position="580"/>
    </location>
</feature>
<dbReference type="Proteomes" id="UP001056384">
    <property type="component" value="Chromosome 6"/>
</dbReference>
<accession>A0A9Q9EL88</accession>
<protein>
    <submittedName>
        <fullName evidence="10">Zinc finger C2H2-type</fullName>
    </submittedName>
</protein>
<feature type="region of interest" description="Disordered" evidence="8">
    <location>
        <begin position="154"/>
        <end position="195"/>
    </location>
</feature>
<feature type="domain" description="C2H2-type" evidence="9">
    <location>
        <begin position="594"/>
        <end position="621"/>
    </location>
</feature>
<keyword evidence="5" id="KW-0862">Zinc</keyword>
<dbReference type="PROSITE" id="PS50157">
    <property type="entry name" value="ZINC_FINGER_C2H2_2"/>
    <property type="match status" value="2"/>
</dbReference>